<keyword evidence="4" id="KW-0067">ATP-binding</keyword>
<comment type="similarity">
    <text evidence="1">Belongs to the ATP-dependent AMP-binding enzyme family.</text>
</comment>
<evidence type="ECO:0000313" key="7">
    <source>
        <dbReference type="EMBL" id="SPC34542.1"/>
    </source>
</evidence>
<dbReference type="GO" id="GO:0006637">
    <property type="term" value="P:acyl-CoA metabolic process"/>
    <property type="evidence" value="ECO:0007669"/>
    <property type="project" value="TreeGrafter"/>
</dbReference>
<dbReference type="Gene3D" id="3.30.300.30">
    <property type="match status" value="1"/>
</dbReference>
<dbReference type="AlphaFoldDB" id="A0A2K5ASC7"/>
<dbReference type="Pfam" id="PF13193">
    <property type="entry name" value="AMP-binding_C"/>
    <property type="match status" value="1"/>
</dbReference>
<dbReference type="EMBL" id="LT981265">
    <property type="protein sequence ID" value="SPC34542.1"/>
    <property type="molecule type" value="Genomic_DNA"/>
</dbReference>
<evidence type="ECO:0000259" key="6">
    <source>
        <dbReference type="Pfam" id="PF13193"/>
    </source>
</evidence>
<dbReference type="InterPro" id="IPR051087">
    <property type="entry name" value="Mitochondrial_ACSM"/>
</dbReference>
<dbReference type="InterPro" id="IPR025110">
    <property type="entry name" value="AMP-bd_C"/>
</dbReference>
<dbReference type="GO" id="GO:0004321">
    <property type="term" value="F:fatty-acyl-CoA synthase activity"/>
    <property type="evidence" value="ECO:0007669"/>
    <property type="project" value="TreeGrafter"/>
</dbReference>
<feature type="domain" description="AMP-binding enzyme C-terminal" evidence="6">
    <location>
        <begin position="456"/>
        <end position="534"/>
    </location>
</feature>
<evidence type="ECO:0000256" key="3">
    <source>
        <dbReference type="ARBA" id="ARBA00022741"/>
    </source>
</evidence>
<keyword evidence="3" id="KW-0547">Nucleotide-binding</keyword>
<evidence type="ECO:0000313" key="8">
    <source>
        <dbReference type="Proteomes" id="UP000236248"/>
    </source>
</evidence>
<evidence type="ECO:0000256" key="2">
    <source>
        <dbReference type="ARBA" id="ARBA00022598"/>
    </source>
</evidence>
<keyword evidence="8" id="KW-1185">Reference proteome</keyword>
<dbReference type="PANTHER" id="PTHR43605">
    <property type="entry name" value="ACYL-COENZYME A SYNTHETASE"/>
    <property type="match status" value="1"/>
</dbReference>
<dbReference type="PANTHER" id="PTHR43605:SF10">
    <property type="entry name" value="ACYL-COA SYNTHETASE MEDIUM CHAIN FAMILY MEMBER 3"/>
    <property type="match status" value="1"/>
</dbReference>
<dbReference type="GO" id="GO:0003987">
    <property type="term" value="F:acetate-CoA ligase activity"/>
    <property type="evidence" value="ECO:0007669"/>
    <property type="project" value="UniProtKB-EC"/>
</dbReference>
<dbReference type="Gene3D" id="3.40.50.12780">
    <property type="entry name" value="N-terminal domain of ligase-like"/>
    <property type="match status" value="1"/>
</dbReference>
<dbReference type="SUPFAM" id="SSF56801">
    <property type="entry name" value="Acetyl-CoA synthetase-like"/>
    <property type="match status" value="1"/>
</dbReference>
<gene>
    <name evidence="7" type="primary">acs</name>
    <name evidence="7" type="ORF">NCAV_1376</name>
</gene>
<dbReference type="GO" id="GO:0015645">
    <property type="term" value="F:fatty acid ligase activity"/>
    <property type="evidence" value="ECO:0007669"/>
    <property type="project" value="TreeGrafter"/>
</dbReference>
<dbReference type="KEGG" id="ncv:NCAV_1376"/>
<reference evidence="8" key="1">
    <citation type="submission" date="2018-01" db="EMBL/GenBank/DDBJ databases">
        <authorList>
            <person name="Kerou L M."/>
        </authorList>
    </citation>
    <scope>NUCLEOTIDE SEQUENCE [LARGE SCALE GENOMIC DNA]</scope>
    <source>
        <strain evidence="8">SCU2</strain>
    </source>
</reference>
<proteinExistence type="inferred from homology"/>
<dbReference type="Pfam" id="PF00501">
    <property type="entry name" value="AMP-binding"/>
    <property type="match status" value="1"/>
</dbReference>
<dbReference type="Proteomes" id="UP000236248">
    <property type="component" value="Chromosome NCAV"/>
</dbReference>
<evidence type="ECO:0000259" key="5">
    <source>
        <dbReference type="Pfam" id="PF00501"/>
    </source>
</evidence>
<keyword evidence="2 7" id="KW-0436">Ligase</keyword>
<evidence type="ECO:0000256" key="1">
    <source>
        <dbReference type="ARBA" id="ARBA00006432"/>
    </source>
</evidence>
<evidence type="ECO:0000256" key="4">
    <source>
        <dbReference type="ARBA" id="ARBA00022840"/>
    </source>
</evidence>
<dbReference type="RefSeq" id="WP_103286821.1">
    <property type="nucleotide sequence ID" value="NZ_LT981265.1"/>
</dbReference>
<organism evidence="7 8">
    <name type="scientific">Candidatus Nitrosocaldus cavascurensis</name>
    <dbReference type="NCBI Taxonomy" id="2058097"/>
    <lineage>
        <taxon>Archaea</taxon>
        <taxon>Nitrososphaerota</taxon>
        <taxon>Nitrososphaeria</taxon>
        <taxon>Candidatus Nitrosocaldales</taxon>
        <taxon>Candidatus Nitrosocaldaceae</taxon>
        <taxon>Candidatus Nitrosocaldus</taxon>
    </lineage>
</organism>
<dbReference type="GO" id="GO:0005524">
    <property type="term" value="F:ATP binding"/>
    <property type="evidence" value="ECO:0007669"/>
    <property type="project" value="UniProtKB-KW"/>
</dbReference>
<protein>
    <submittedName>
        <fullName evidence="7">Acetyl-coenzyme A synthetase</fullName>
        <ecNumber evidence="7">6.2.1.1</ecNumber>
    </submittedName>
</protein>
<accession>A0A2K5ASC7</accession>
<sequence length="545" mass="61223">MGFSNFDIRRFDCSSYDALCKSFVWEMPEYFNMGVEMLDKHADTNKIAMYYEGNDGSARIYRFKDLLNMSNRFANTLTDLKIGKGDRIAILVPQGPEALVAMLTAYRIGAIALSMSTLFGTDAIKYRLTDSSAKVLVFDDSLKDKVRPALDGLNIEVFSVHSSSNEFYDLNSILKNGATSFKPVDTRIGDPAHMLYTSGTTGLPKGVLLPHSFLLGCIPCYQLYLEMAPREGDVFWTPSEWAWVAAIGDVLFPSLYFGYPVVVTPRSGKFDPAWAYSIMERYRVTCAYIVPTALRMMRKFKDEPRKEYDLSLRALGSAGEPVGAELVRWCMDKLNVPLNEIYGQTEANIIVTNCYSLMGPKPGSIGKPTPGFIVEVLDENGNIAKPNEIGEIAVKMPNPVAFIGYWNRQEDTAKKVRNGWLYTGDNGYKDAEGFIWFVARTDDLIKAAGYRIGPAEVEEAINQHPAVLESAVVPWHDEIRGHVIKAYVVLKPGHEPSEALKDEIQQSVRKRLAEYAYPRIIEFINELPKTDTGKIKRKELRTMHT</sequence>
<dbReference type="PROSITE" id="PS00455">
    <property type="entry name" value="AMP_BINDING"/>
    <property type="match status" value="1"/>
</dbReference>
<dbReference type="InterPro" id="IPR000873">
    <property type="entry name" value="AMP-dep_synth/lig_dom"/>
</dbReference>
<dbReference type="EC" id="6.2.1.1" evidence="7"/>
<dbReference type="FunFam" id="3.30.300.30:FF:000005">
    <property type="entry name" value="Acyl-coenzyme A synthetase ACSM5, mitochondrial"/>
    <property type="match status" value="1"/>
</dbReference>
<dbReference type="GeneID" id="41595375"/>
<feature type="domain" description="AMP-dependent synthetase/ligase" evidence="5">
    <location>
        <begin position="44"/>
        <end position="406"/>
    </location>
</feature>
<dbReference type="GO" id="GO:0006633">
    <property type="term" value="P:fatty acid biosynthetic process"/>
    <property type="evidence" value="ECO:0007669"/>
    <property type="project" value="TreeGrafter"/>
</dbReference>
<dbReference type="InterPro" id="IPR042099">
    <property type="entry name" value="ANL_N_sf"/>
</dbReference>
<dbReference type="InterPro" id="IPR045851">
    <property type="entry name" value="AMP-bd_C_sf"/>
</dbReference>
<name>A0A2K5ASC7_9ARCH</name>
<dbReference type="InterPro" id="IPR020845">
    <property type="entry name" value="AMP-binding_CS"/>
</dbReference>